<protein>
    <recommendedName>
        <fullName evidence="7 13">5-hydroxyisourate hydrolase</fullName>
        <shortName evidence="13">HIU hydrolase</shortName>
        <shortName evidence="13">HIUHase</shortName>
        <ecNumber evidence="6 13">3.5.2.17</ecNumber>
    </recommendedName>
</protein>
<dbReference type="CDD" id="cd05822">
    <property type="entry name" value="TLP_HIUase"/>
    <property type="match status" value="1"/>
</dbReference>
<dbReference type="InterPro" id="IPR000895">
    <property type="entry name" value="Transthyretin/HIU_hydrolase"/>
</dbReference>
<evidence type="ECO:0000256" key="7">
    <source>
        <dbReference type="ARBA" id="ARBA00017539"/>
    </source>
</evidence>
<evidence type="ECO:0000259" key="14">
    <source>
        <dbReference type="SMART" id="SM00095"/>
    </source>
</evidence>
<keyword evidence="10" id="KW-0576">Peroxisome</keyword>
<dbReference type="PANTHER" id="PTHR10395">
    <property type="entry name" value="URICASE AND TRANSTHYRETIN-RELATED"/>
    <property type="match status" value="1"/>
</dbReference>
<dbReference type="NCBIfam" id="TIGR02962">
    <property type="entry name" value="hdxy_isourate"/>
    <property type="match status" value="1"/>
</dbReference>
<evidence type="ECO:0000313" key="16">
    <source>
        <dbReference type="Proteomes" id="UP001066276"/>
    </source>
</evidence>
<dbReference type="PRINTS" id="PR00189">
    <property type="entry name" value="TRNSTHYRETIN"/>
</dbReference>
<evidence type="ECO:0000256" key="3">
    <source>
        <dbReference type="ARBA" id="ARBA00004275"/>
    </source>
</evidence>
<dbReference type="FunFam" id="2.60.40.180:FF:000004">
    <property type="entry name" value="5-hydroxyisourate hydrolase"/>
    <property type="match status" value="1"/>
</dbReference>
<evidence type="ECO:0000256" key="13">
    <source>
        <dbReference type="RuleBase" id="RU361270"/>
    </source>
</evidence>
<feature type="binding site" evidence="12">
    <location>
        <position position="137"/>
    </location>
    <ligand>
        <name>substrate</name>
    </ligand>
</feature>
<evidence type="ECO:0000256" key="1">
    <source>
        <dbReference type="ARBA" id="ARBA00001043"/>
    </source>
</evidence>
<dbReference type="Pfam" id="PF00576">
    <property type="entry name" value="Transthyretin"/>
    <property type="match status" value="1"/>
</dbReference>
<organism evidence="15 16">
    <name type="scientific">Pleurodeles waltl</name>
    <name type="common">Iberian ribbed newt</name>
    <dbReference type="NCBI Taxonomy" id="8319"/>
    <lineage>
        <taxon>Eukaryota</taxon>
        <taxon>Metazoa</taxon>
        <taxon>Chordata</taxon>
        <taxon>Craniata</taxon>
        <taxon>Vertebrata</taxon>
        <taxon>Euteleostomi</taxon>
        <taxon>Amphibia</taxon>
        <taxon>Batrachia</taxon>
        <taxon>Caudata</taxon>
        <taxon>Salamandroidea</taxon>
        <taxon>Salamandridae</taxon>
        <taxon>Pleurodelinae</taxon>
        <taxon>Pleurodeles</taxon>
    </lineage>
</organism>
<keyword evidence="16" id="KW-1185">Reference proteome</keyword>
<comment type="catalytic activity">
    <reaction evidence="1 13">
        <text>5-hydroxyisourate + H2O = 5-hydroxy-2-oxo-4-ureido-2,5-dihydro-1H-imidazole-5-carboxylate + H(+)</text>
        <dbReference type="Rhea" id="RHEA:23736"/>
        <dbReference type="ChEBI" id="CHEBI:15377"/>
        <dbReference type="ChEBI" id="CHEBI:15378"/>
        <dbReference type="ChEBI" id="CHEBI:18072"/>
        <dbReference type="ChEBI" id="CHEBI:58639"/>
        <dbReference type="EC" id="3.5.2.17"/>
    </reaction>
</comment>
<dbReference type="GO" id="GO:0033971">
    <property type="term" value="F:hydroxyisourate hydrolase activity"/>
    <property type="evidence" value="ECO:0007669"/>
    <property type="project" value="UniProtKB-EC"/>
</dbReference>
<dbReference type="InterPro" id="IPR014306">
    <property type="entry name" value="Hydroxyisourate_hydrolase"/>
</dbReference>
<accession>A0AAV7L0K2</accession>
<dbReference type="GO" id="GO:0005777">
    <property type="term" value="C:peroxisome"/>
    <property type="evidence" value="ECO:0007669"/>
    <property type="project" value="UniProtKB-SubCell"/>
</dbReference>
<evidence type="ECO:0000256" key="9">
    <source>
        <dbReference type="ARBA" id="ARBA00022801"/>
    </source>
</evidence>
<evidence type="ECO:0000313" key="15">
    <source>
        <dbReference type="EMBL" id="KAJ1083824.1"/>
    </source>
</evidence>
<evidence type="ECO:0000256" key="11">
    <source>
        <dbReference type="ARBA" id="ARBA00060539"/>
    </source>
</evidence>
<dbReference type="InterPro" id="IPR023416">
    <property type="entry name" value="Transthyretin/HIU_hydrolase_d"/>
</dbReference>
<evidence type="ECO:0000256" key="2">
    <source>
        <dbReference type="ARBA" id="ARBA00002704"/>
    </source>
</evidence>
<evidence type="ECO:0000256" key="5">
    <source>
        <dbReference type="ARBA" id="ARBA00011881"/>
    </source>
</evidence>
<dbReference type="InterPro" id="IPR036817">
    <property type="entry name" value="Transthyretin/HIU_hydrolase_sf"/>
</dbReference>
<comment type="subunit">
    <text evidence="5 13">Homotetramer.</text>
</comment>
<dbReference type="GO" id="GO:0006144">
    <property type="term" value="P:purine nucleobase metabolic process"/>
    <property type="evidence" value="ECO:0007669"/>
    <property type="project" value="UniProtKB-KW"/>
</dbReference>
<dbReference type="PANTHER" id="PTHR10395:SF11">
    <property type="entry name" value="5-HYDROXYISOURATE HYDROLASE"/>
    <property type="match status" value="1"/>
</dbReference>
<feature type="binding site" evidence="12">
    <location>
        <position position="33"/>
    </location>
    <ligand>
        <name>substrate</name>
    </ligand>
</feature>
<dbReference type="AlphaFoldDB" id="A0AAV7L0K2"/>
<evidence type="ECO:0000256" key="6">
    <source>
        <dbReference type="ARBA" id="ARBA00012609"/>
    </source>
</evidence>
<evidence type="ECO:0000256" key="8">
    <source>
        <dbReference type="ARBA" id="ARBA00022631"/>
    </source>
</evidence>
<keyword evidence="9 13" id="KW-0378">Hydrolase</keyword>
<dbReference type="Gene3D" id="2.60.40.180">
    <property type="entry name" value="Transthyretin/hydroxyisourate hydrolase domain"/>
    <property type="match status" value="1"/>
</dbReference>
<gene>
    <name evidence="15" type="ORF">NDU88_003979</name>
</gene>
<dbReference type="SMART" id="SM00095">
    <property type="entry name" value="TR_THY"/>
    <property type="match status" value="1"/>
</dbReference>
<feature type="domain" description="Transthyretin/hydroxyisourate hydrolase" evidence="14">
    <location>
        <begin position="25"/>
        <end position="139"/>
    </location>
</feature>
<keyword evidence="8 13" id="KW-0659">Purine metabolism</keyword>
<dbReference type="EMBL" id="JANPWB010000016">
    <property type="protein sequence ID" value="KAJ1083824.1"/>
    <property type="molecule type" value="Genomic_DNA"/>
</dbReference>
<proteinExistence type="inferred from homology"/>
<dbReference type="PROSITE" id="PS00769">
    <property type="entry name" value="TRANSTHYRETIN_2"/>
    <property type="match status" value="1"/>
</dbReference>
<name>A0AAV7L0K2_PLEWA</name>
<comment type="similarity">
    <text evidence="4 13">Belongs to the transthyretin family. 5-hydroxyisourate hydrolase subfamily.</text>
</comment>
<evidence type="ECO:0000256" key="4">
    <source>
        <dbReference type="ARBA" id="ARBA00009850"/>
    </source>
</evidence>
<comment type="subcellular location">
    <subcellularLocation>
        <location evidence="3">Peroxisome</location>
    </subcellularLocation>
</comment>
<reference evidence="15" key="1">
    <citation type="journal article" date="2022" name="bioRxiv">
        <title>Sequencing and chromosome-scale assembly of the giantPleurodeles waltlgenome.</title>
        <authorList>
            <person name="Brown T."/>
            <person name="Elewa A."/>
            <person name="Iarovenko S."/>
            <person name="Subramanian E."/>
            <person name="Araus A.J."/>
            <person name="Petzold A."/>
            <person name="Susuki M."/>
            <person name="Suzuki K.-i.T."/>
            <person name="Hayashi T."/>
            <person name="Toyoda A."/>
            <person name="Oliveira C."/>
            <person name="Osipova E."/>
            <person name="Leigh N.D."/>
            <person name="Simon A."/>
            <person name="Yun M.H."/>
        </authorList>
    </citation>
    <scope>NUCLEOTIDE SEQUENCE</scope>
    <source>
        <strain evidence="15">20211129_DDA</strain>
        <tissue evidence="15">Liver</tissue>
    </source>
</reference>
<sequence>MCASRLLHIHQHLRHLEECKTMSASSDSPLTTHVLNTASGTPAKGLRLQLSLLDNPTQRWVELTTSFTNSDGRCPGMLSPECFTAGTYKLRFETGEFWKQLEQTSFYPYVEVVFTILDPGQKYHIPLLLSPFSYTTYRGS</sequence>
<dbReference type="InterPro" id="IPR023419">
    <property type="entry name" value="Transthyretin_CS"/>
</dbReference>
<evidence type="ECO:0000256" key="12">
    <source>
        <dbReference type="PIRSR" id="PIRSR600895-51"/>
    </source>
</evidence>
<dbReference type="EC" id="3.5.2.17" evidence="6 13"/>
<comment type="function">
    <text evidence="2">Catalyzes the hydrolysis of 5-hydroxyisourate (HIU) to 2-oxo-4-hydroxy-4-carboxy-5-ureidoimidazoline (OHCU).</text>
</comment>
<dbReference type="SUPFAM" id="SSF49472">
    <property type="entry name" value="Transthyretin (synonym: prealbumin)"/>
    <property type="match status" value="1"/>
</dbReference>
<feature type="binding site" evidence="12">
    <location>
        <position position="73"/>
    </location>
    <ligand>
        <name>substrate</name>
    </ligand>
</feature>
<comment type="pathway">
    <text evidence="11">Purine metabolism; urate degradation; (S)-allantoin from urate: step 2/3.</text>
</comment>
<comment type="caution">
    <text evidence="15">The sequence shown here is derived from an EMBL/GenBank/DDBJ whole genome shotgun (WGS) entry which is preliminary data.</text>
</comment>
<dbReference type="Proteomes" id="UP001066276">
    <property type="component" value="Chromosome 12"/>
</dbReference>
<evidence type="ECO:0000256" key="10">
    <source>
        <dbReference type="ARBA" id="ARBA00023140"/>
    </source>
</evidence>